<evidence type="ECO:0000313" key="13">
    <source>
        <dbReference type="EMBL" id="AET25269.1"/>
    </source>
</evidence>
<dbReference type="GO" id="GO:0016020">
    <property type="term" value="C:membrane"/>
    <property type="evidence" value="ECO:0007669"/>
    <property type="project" value="InterPro"/>
</dbReference>
<sequence length="427" mass="45396">MSVIAELTAGIKTALRPTLPTMRGRTDEPGSRPRFMALAAGAVLVAVLFGTAIGQLTSMVNSVAASYVLGAVQTLPLLLIRVAPLLTWQLIALGMFAGTLSGLVQEEVFPWPAASCIAAGLALYRVARVHPPNVGAAVALVSFLAVVVPTVLTVKMPPFALLIIAATLAAITVAGVVMMRLSSAETALADEQQLRMGQERRQAVIEERARIARELHDVVAHHMSMIAVQAQAARFKSPDLPPEAIATFDDIHRASATALTEMRQVIEVLRDPDEATEHSPAPNLSDIGALVSQWSAAGAHVTLYTDGELDTLPEALSTTVYRILQESLANAARHAPGTKVEIRVTRTNDELRVTVGNETEQVSADSRGRGHGLVGISERAAAFGGSMTAGMTKNGRFEVSVIFPVRGRNIPPRSNIGDDPSAVERRR</sequence>
<dbReference type="EC" id="2.7.13.3" evidence="2"/>
<dbReference type="Pfam" id="PF02518">
    <property type="entry name" value="HATPase_c"/>
    <property type="match status" value="1"/>
</dbReference>
<dbReference type="GO" id="GO:0005524">
    <property type="term" value="F:ATP binding"/>
    <property type="evidence" value="ECO:0007669"/>
    <property type="project" value="UniProtKB-KW"/>
</dbReference>
<keyword evidence="6 13" id="KW-0418">Kinase</keyword>
<keyword evidence="4" id="KW-0808">Transferase</keyword>
<dbReference type="Gene3D" id="3.30.565.10">
    <property type="entry name" value="Histidine kinase-like ATPase, C-terminal domain"/>
    <property type="match status" value="1"/>
</dbReference>
<dbReference type="GO" id="GO:0046983">
    <property type="term" value="F:protein dimerization activity"/>
    <property type="evidence" value="ECO:0007669"/>
    <property type="project" value="InterPro"/>
</dbReference>
<evidence type="ECO:0000256" key="8">
    <source>
        <dbReference type="ARBA" id="ARBA00023012"/>
    </source>
</evidence>
<comment type="catalytic activity">
    <reaction evidence="1">
        <text>ATP + protein L-histidine = ADP + protein N-phospho-L-histidine.</text>
        <dbReference type="EC" id="2.7.13.3"/>
    </reaction>
</comment>
<evidence type="ECO:0000256" key="6">
    <source>
        <dbReference type="ARBA" id="ARBA00022777"/>
    </source>
</evidence>
<evidence type="ECO:0000256" key="3">
    <source>
        <dbReference type="ARBA" id="ARBA00022553"/>
    </source>
</evidence>
<keyword evidence="7" id="KW-0067">ATP-binding</keyword>
<evidence type="ECO:0000256" key="5">
    <source>
        <dbReference type="ARBA" id="ARBA00022741"/>
    </source>
</evidence>
<keyword evidence="10" id="KW-0472">Membrane</keyword>
<evidence type="ECO:0000256" key="1">
    <source>
        <dbReference type="ARBA" id="ARBA00000085"/>
    </source>
</evidence>
<reference evidence="13" key="1">
    <citation type="journal article" date="2009" name="Proc. Natl. Acad. Sci. U.S.A.">
        <title>Identification of Rhodococcus fascians cytokinins and their modus operandi to reshape the plant.</title>
        <authorList>
            <person name="Pertry I."/>
            <person name="Vaclavikova K."/>
            <person name="Depuydt S."/>
            <person name="Galuszka P."/>
            <person name="Spichal L."/>
            <person name="Temmerman W."/>
            <person name="Stes E."/>
            <person name="Schmulling T."/>
            <person name="Kakimoto T."/>
            <person name="Van Montagu M.C."/>
            <person name="Strnad M."/>
            <person name="Holsters M."/>
            <person name="Tarkowski P."/>
            <person name="Vereecke D."/>
        </authorList>
    </citation>
    <scope>NUCLEOTIDE SEQUENCE</scope>
    <source>
        <strain evidence="13">D188</strain>
        <plasmid evidence="13">pFiD188</plasmid>
    </source>
</reference>
<name>G8JYZ8_RHOFA</name>
<dbReference type="PANTHER" id="PTHR24421">
    <property type="entry name" value="NITRATE/NITRITE SENSOR PROTEIN NARX-RELATED"/>
    <property type="match status" value="1"/>
</dbReference>
<keyword evidence="3" id="KW-0597">Phosphoprotein</keyword>
<feature type="region of interest" description="Disordered" evidence="9">
    <location>
        <begin position="408"/>
        <end position="427"/>
    </location>
</feature>
<dbReference type="GO" id="GO:0000155">
    <property type="term" value="F:phosphorelay sensor kinase activity"/>
    <property type="evidence" value="ECO:0007669"/>
    <property type="project" value="InterPro"/>
</dbReference>
<keyword evidence="8" id="KW-0902">Two-component regulatory system</keyword>
<keyword evidence="10" id="KW-1133">Transmembrane helix</keyword>
<reference evidence="13" key="2">
    <citation type="journal article" date="2010" name="Mol. Plant Microbe Interact.">
        <title>Rhodococcus fascians impacts plant development through the dynamic fas-mediated production of a cytokinin mix.</title>
        <authorList>
            <person name="Pertry I."/>
            <person name="Vaclavikova K."/>
            <person name="Gemrotova M."/>
            <person name="Spichal L."/>
            <person name="Galuszka P."/>
            <person name="Depuydt S."/>
            <person name="Temmerman W."/>
            <person name="Stes E."/>
            <person name="De Keyser A."/>
            <person name="Riefler M."/>
            <person name="Biondi S."/>
            <person name="Novak O."/>
            <person name="Schmulling T."/>
            <person name="Strnad M."/>
            <person name="Tarkowski P."/>
            <person name="Holsters M."/>
            <person name="Vereecke D."/>
        </authorList>
    </citation>
    <scope>NUCLEOTIDE SEQUENCE</scope>
    <source>
        <strain evidence="13">D188</strain>
        <plasmid evidence="13">pFiD188</plasmid>
    </source>
</reference>
<evidence type="ECO:0000256" key="10">
    <source>
        <dbReference type="SAM" id="Phobius"/>
    </source>
</evidence>
<gene>
    <name evidence="13" type="ORF">pFi_133</name>
</gene>
<feature type="transmembrane region" description="Helical" evidence="10">
    <location>
        <begin position="109"/>
        <end position="127"/>
    </location>
</feature>
<dbReference type="InterPro" id="IPR011712">
    <property type="entry name" value="Sig_transdc_His_kin_sub3_dim/P"/>
</dbReference>
<keyword evidence="5" id="KW-0547">Nucleotide-binding</keyword>
<evidence type="ECO:0000256" key="2">
    <source>
        <dbReference type="ARBA" id="ARBA00012438"/>
    </source>
</evidence>
<dbReference type="InterPro" id="IPR036890">
    <property type="entry name" value="HATPase_C_sf"/>
</dbReference>
<evidence type="ECO:0000256" key="4">
    <source>
        <dbReference type="ARBA" id="ARBA00022679"/>
    </source>
</evidence>
<reference evidence="13" key="3">
    <citation type="journal article" date="2011" name="Annu. Rev. Phytopathol.">
        <title>A successful bacterial coup d'etat: how Rhodococcus fascians redirects plant development.</title>
        <authorList>
            <person name="Stes E."/>
            <person name="Vandeputte O.M."/>
            <person name="El Jaziri M."/>
            <person name="Holsters M."/>
            <person name="Vereecke D."/>
        </authorList>
    </citation>
    <scope>NUCLEOTIDE SEQUENCE</scope>
    <source>
        <strain evidence="13">D188</strain>
        <plasmid evidence="13">pFiD188</plasmid>
    </source>
</reference>
<evidence type="ECO:0000256" key="9">
    <source>
        <dbReference type="SAM" id="MobiDB-lite"/>
    </source>
</evidence>
<dbReference type="EMBL" id="JN093097">
    <property type="protein sequence ID" value="AET25269.1"/>
    <property type="molecule type" value="Genomic_DNA"/>
</dbReference>
<dbReference type="Gene3D" id="1.20.5.1930">
    <property type="match status" value="1"/>
</dbReference>
<feature type="transmembrane region" description="Helical" evidence="10">
    <location>
        <begin position="134"/>
        <end position="152"/>
    </location>
</feature>
<reference evidence="13" key="4">
    <citation type="submission" date="2011-06" db="EMBL/GenBank/DDBJ databases">
        <authorList>
            <person name="Vereecke D.M."/>
        </authorList>
    </citation>
    <scope>NUCLEOTIDE SEQUENCE</scope>
    <source>
        <strain evidence="13">D188</strain>
        <plasmid evidence="13">pFiD188</plasmid>
    </source>
</reference>
<reference evidence="13" key="5">
    <citation type="journal article" date="2012" name="Mol. Plant Microbe Interact.">
        <title>pFiD188, the linear virulence plasmid of Rhodococcus fascians D188.</title>
        <authorList>
            <person name="Francis I."/>
            <person name="De Keyser A."/>
            <person name="De Backer P."/>
            <person name="Simon-Mateo C."/>
            <person name="Kalkus J."/>
            <person name="Pertry I."/>
            <person name="Ardiles-Diaz W."/>
            <person name="De Rycke R."/>
            <person name="Vandeputte O.M."/>
            <person name="El Jaziri M."/>
            <person name="Holsters M."/>
            <person name="Vereecke D."/>
        </authorList>
    </citation>
    <scope>NUCLEOTIDE SEQUENCE</scope>
    <source>
        <strain evidence="13">D188</strain>
        <plasmid evidence="13">pFiD188</plasmid>
    </source>
</reference>
<evidence type="ECO:0000259" key="11">
    <source>
        <dbReference type="Pfam" id="PF02518"/>
    </source>
</evidence>
<dbReference type="AlphaFoldDB" id="G8JYZ8"/>
<dbReference type="SUPFAM" id="SSF55874">
    <property type="entry name" value="ATPase domain of HSP90 chaperone/DNA topoisomerase II/histidine kinase"/>
    <property type="match status" value="1"/>
</dbReference>
<dbReference type="CDD" id="cd16917">
    <property type="entry name" value="HATPase_UhpB-NarQ-NarX-like"/>
    <property type="match status" value="1"/>
</dbReference>
<dbReference type="InterPro" id="IPR050482">
    <property type="entry name" value="Sensor_HK_TwoCompSys"/>
</dbReference>
<evidence type="ECO:0000259" key="12">
    <source>
        <dbReference type="Pfam" id="PF07730"/>
    </source>
</evidence>
<feature type="transmembrane region" description="Helical" evidence="10">
    <location>
        <begin position="158"/>
        <end position="178"/>
    </location>
</feature>
<keyword evidence="10" id="KW-0812">Transmembrane</keyword>
<feature type="transmembrane region" description="Helical" evidence="10">
    <location>
        <begin position="35"/>
        <end position="53"/>
    </location>
</feature>
<feature type="domain" description="Signal transduction histidine kinase subgroup 3 dimerisation and phosphoacceptor" evidence="12">
    <location>
        <begin position="207"/>
        <end position="273"/>
    </location>
</feature>
<dbReference type="Pfam" id="PF07730">
    <property type="entry name" value="HisKA_3"/>
    <property type="match status" value="1"/>
</dbReference>
<geneLocation type="plasmid" evidence="13">
    <name>pFiD188</name>
</geneLocation>
<protein>
    <recommendedName>
        <fullName evidence="2">histidine kinase</fullName>
        <ecNumber evidence="2">2.7.13.3</ecNumber>
    </recommendedName>
</protein>
<organism evidence="13">
    <name type="scientific">Rhodococcoides fascians D188</name>
    <dbReference type="NCBI Taxonomy" id="1051973"/>
    <lineage>
        <taxon>Bacteria</taxon>
        <taxon>Bacillati</taxon>
        <taxon>Actinomycetota</taxon>
        <taxon>Actinomycetes</taxon>
        <taxon>Mycobacteriales</taxon>
        <taxon>Nocardiaceae</taxon>
        <taxon>Rhodococcoides</taxon>
    </lineage>
</organism>
<keyword evidence="13" id="KW-0614">Plasmid</keyword>
<dbReference type="InterPro" id="IPR003594">
    <property type="entry name" value="HATPase_dom"/>
</dbReference>
<dbReference type="PANTHER" id="PTHR24421:SF10">
    <property type="entry name" value="NITRATE_NITRITE SENSOR PROTEIN NARQ"/>
    <property type="match status" value="1"/>
</dbReference>
<proteinExistence type="predicted"/>
<evidence type="ECO:0000256" key="7">
    <source>
        <dbReference type="ARBA" id="ARBA00022840"/>
    </source>
</evidence>
<accession>G8JYZ8</accession>
<feature type="transmembrane region" description="Helical" evidence="10">
    <location>
        <begin position="85"/>
        <end position="103"/>
    </location>
</feature>
<feature type="domain" description="Histidine kinase/HSP90-like ATPase" evidence="11">
    <location>
        <begin position="318"/>
        <end position="405"/>
    </location>
</feature>